<dbReference type="GO" id="GO:0016787">
    <property type="term" value="F:hydrolase activity"/>
    <property type="evidence" value="ECO:0007669"/>
    <property type="project" value="UniProtKB-KW"/>
</dbReference>
<name>A0A418MQ34_9ACTN</name>
<dbReference type="SFLD" id="SFLDS00003">
    <property type="entry name" value="Haloacid_Dehalogenase"/>
    <property type="match status" value="1"/>
</dbReference>
<accession>A0A418MQ34</accession>
<dbReference type="PANTHER" id="PTHR42896:SF2">
    <property type="entry name" value="CBBY-LIKE PROTEIN"/>
    <property type="match status" value="1"/>
</dbReference>
<dbReference type="Gene3D" id="3.40.50.1000">
    <property type="entry name" value="HAD superfamily/HAD-like"/>
    <property type="match status" value="1"/>
</dbReference>
<dbReference type="NCBIfam" id="TIGR01509">
    <property type="entry name" value="HAD-SF-IA-v3"/>
    <property type="match status" value="1"/>
</dbReference>
<keyword evidence="1" id="KW-0378">Hydrolase</keyword>
<comment type="caution">
    <text evidence="1">The sequence shown here is derived from an EMBL/GenBank/DDBJ whole genome shotgun (WGS) entry which is preliminary data.</text>
</comment>
<dbReference type="PANTHER" id="PTHR42896">
    <property type="entry name" value="XYLULOSE-1,5-BISPHOSPHATE (XUBP) PHOSPHATASE"/>
    <property type="match status" value="1"/>
</dbReference>
<dbReference type="Pfam" id="PF00702">
    <property type="entry name" value="Hydrolase"/>
    <property type="match status" value="1"/>
</dbReference>
<dbReference type="EMBL" id="QXEC01000026">
    <property type="protein sequence ID" value="RIV34583.1"/>
    <property type="molecule type" value="Genomic_DNA"/>
</dbReference>
<evidence type="ECO:0000313" key="1">
    <source>
        <dbReference type="EMBL" id="RIV34583.1"/>
    </source>
</evidence>
<dbReference type="InterPro" id="IPR023198">
    <property type="entry name" value="PGP-like_dom2"/>
</dbReference>
<protein>
    <submittedName>
        <fullName evidence="1">HAD family hydrolase</fullName>
    </submittedName>
</protein>
<dbReference type="OrthoDB" id="9812856at2"/>
<dbReference type="InterPro" id="IPR036412">
    <property type="entry name" value="HAD-like_sf"/>
</dbReference>
<dbReference type="AlphaFoldDB" id="A0A418MQ34"/>
<dbReference type="SUPFAM" id="SSF56784">
    <property type="entry name" value="HAD-like"/>
    <property type="match status" value="1"/>
</dbReference>
<dbReference type="InterPro" id="IPR006439">
    <property type="entry name" value="HAD-SF_hydro_IA"/>
</dbReference>
<dbReference type="RefSeq" id="WP_119579117.1">
    <property type="nucleotide sequence ID" value="NZ_QXEC01000026.1"/>
</dbReference>
<reference evidence="1 2" key="1">
    <citation type="submission" date="2018-08" db="EMBL/GenBank/DDBJ databases">
        <title>Jishengella sp. nov., isolated from a root of Azadirachta indica A. Juss. var. siamensis Valenton.</title>
        <authorList>
            <person name="Kuncharoen N."/>
            <person name="Tanasupawat S."/>
            <person name="Kudo T."/>
            <person name="Ohkuma M."/>
        </authorList>
    </citation>
    <scope>NUCLEOTIDE SEQUENCE [LARGE SCALE GENOMIC DNA]</scope>
    <source>
        <strain evidence="1 2">AZ1-13</strain>
    </source>
</reference>
<dbReference type="InterPro" id="IPR044999">
    <property type="entry name" value="CbbY-like"/>
</dbReference>
<keyword evidence="2" id="KW-1185">Reference proteome</keyword>
<dbReference type="InterPro" id="IPR023214">
    <property type="entry name" value="HAD_sf"/>
</dbReference>
<dbReference type="Gene3D" id="1.10.150.240">
    <property type="entry name" value="Putative phosphatase, domain 2"/>
    <property type="match status" value="1"/>
</dbReference>
<organism evidence="1 2">
    <name type="scientific">Micromonospora radicis</name>
    <dbReference type="NCBI Taxonomy" id="1894971"/>
    <lineage>
        <taxon>Bacteria</taxon>
        <taxon>Bacillati</taxon>
        <taxon>Actinomycetota</taxon>
        <taxon>Actinomycetes</taxon>
        <taxon>Micromonosporales</taxon>
        <taxon>Micromonosporaceae</taxon>
        <taxon>Micromonospora</taxon>
    </lineage>
</organism>
<proteinExistence type="predicted"/>
<gene>
    <name evidence="1" type="ORF">D2L64_22000</name>
</gene>
<dbReference type="SFLD" id="SFLDG01129">
    <property type="entry name" value="C1.5:_HAD__Beta-PGM__Phosphata"/>
    <property type="match status" value="1"/>
</dbReference>
<sequence length="255" mass="26448">MTASRALLLDCDGVLAETERDSHLPAFNHAFSELGIPVQWTAEEYGPLLRIGGGKERMRTLVTEHPEAGLPTDAAELDAVIARLHAVKTAEYVRLVTQGLPGRPGIRRIVAEALDAGWQVAIASTSALPSVRAVADSVLGSDLVERLSGIFAGDIVANKKPAPDIYRYALTVLGRSPQQAVVVEDSQSGAAAAAAAGIAHVVTVSAYTHEDDFPAATAVLSDLGEPGRPATVLAGDLALHDGIVGLATLEAVLVG</sequence>
<evidence type="ECO:0000313" key="2">
    <source>
        <dbReference type="Proteomes" id="UP000283832"/>
    </source>
</evidence>
<dbReference type="Proteomes" id="UP000283832">
    <property type="component" value="Unassembled WGS sequence"/>
</dbReference>